<sequence>MELHWQKSSFSADTGSCIEIAEQGDRIFLRESDDPEVVVRTTRRKLRAFLEGAKAGEFDRFTT</sequence>
<comment type="caution">
    <text evidence="2">The sequence shown here is derived from an EMBL/GenBank/DDBJ whole genome shotgun (WGS) entry which is preliminary data.</text>
</comment>
<dbReference type="RefSeq" id="WP_344052684.1">
    <property type="nucleotide sequence ID" value="NZ_BAAAHG010000045.1"/>
</dbReference>
<evidence type="ECO:0000313" key="2">
    <source>
        <dbReference type="EMBL" id="GAA0924543.1"/>
    </source>
</evidence>
<keyword evidence="3" id="KW-1185">Reference proteome</keyword>
<organism evidence="2 3">
    <name type="scientific">Streptomyces thermoalcalitolerans</name>
    <dbReference type="NCBI Taxonomy" id="65605"/>
    <lineage>
        <taxon>Bacteria</taxon>
        <taxon>Bacillati</taxon>
        <taxon>Actinomycetota</taxon>
        <taxon>Actinomycetes</taxon>
        <taxon>Kitasatosporales</taxon>
        <taxon>Streptomycetaceae</taxon>
        <taxon>Streptomyces</taxon>
    </lineage>
</organism>
<dbReference type="EMBL" id="BAAAHG010000045">
    <property type="protein sequence ID" value="GAA0924543.1"/>
    <property type="molecule type" value="Genomic_DNA"/>
</dbReference>
<proteinExistence type="predicted"/>
<evidence type="ECO:0000259" key="1">
    <source>
        <dbReference type="Pfam" id="PF04149"/>
    </source>
</evidence>
<dbReference type="Proteomes" id="UP001501005">
    <property type="component" value="Unassembled WGS sequence"/>
</dbReference>
<name>A0ABP3ZML9_9ACTN</name>
<feature type="domain" description="DUF397" evidence="1">
    <location>
        <begin position="3"/>
        <end position="54"/>
    </location>
</feature>
<dbReference type="Pfam" id="PF04149">
    <property type="entry name" value="DUF397"/>
    <property type="match status" value="1"/>
</dbReference>
<dbReference type="InterPro" id="IPR007278">
    <property type="entry name" value="DUF397"/>
</dbReference>
<accession>A0ABP3ZML9</accession>
<reference evidence="3" key="1">
    <citation type="journal article" date="2019" name="Int. J. Syst. Evol. Microbiol.">
        <title>The Global Catalogue of Microorganisms (GCM) 10K type strain sequencing project: providing services to taxonomists for standard genome sequencing and annotation.</title>
        <authorList>
            <consortium name="The Broad Institute Genomics Platform"/>
            <consortium name="The Broad Institute Genome Sequencing Center for Infectious Disease"/>
            <person name="Wu L."/>
            <person name="Ma J."/>
        </authorList>
    </citation>
    <scope>NUCLEOTIDE SEQUENCE [LARGE SCALE GENOMIC DNA]</scope>
    <source>
        <strain evidence="3">JCM 10673</strain>
    </source>
</reference>
<protein>
    <recommendedName>
        <fullName evidence="1">DUF397 domain-containing protein</fullName>
    </recommendedName>
</protein>
<gene>
    <name evidence="2" type="ORF">GCM10009549_45190</name>
</gene>
<evidence type="ECO:0000313" key="3">
    <source>
        <dbReference type="Proteomes" id="UP001501005"/>
    </source>
</evidence>